<gene>
    <name evidence="1" type="ORF">Pla52n_22450</name>
</gene>
<evidence type="ECO:0000313" key="1">
    <source>
        <dbReference type="EMBL" id="TWU06523.1"/>
    </source>
</evidence>
<evidence type="ECO:0000313" key="2">
    <source>
        <dbReference type="Proteomes" id="UP000320176"/>
    </source>
</evidence>
<dbReference type="Proteomes" id="UP000320176">
    <property type="component" value="Unassembled WGS sequence"/>
</dbReference>
<protein>
    <submittedName>
        <fullName evidence="1">Uncharacterized protein</fullName>
    </submittedName>
</protein>
<proteinExistence type="predicted"/>
<reference evidence="1 2" key="1">
    <citation type="submission" date="2019-02" db="EMBL/GenBank/DDBJ databases">
        <title>Deep-cultivation of Planctomycetes and their phenomic and genomic characterization uncovers novel biology.</title>
        <authorList>
            <person name="Wiegand S."/>
            <person name="Jogler M."/>
            <person name="Boedeker C."/>
            <person name="Pinto D."/>
            <person name="Vollmers J."/>
            <person name="Rivas-Marin E."/>
            <person name="Kohn T."/>
            <person name="Peeters S.H."/>
            <person name="Heuer A."/>
            <person name="Rast P."/>
            <person name="Oberbeckmann S."/>
            <person name="Bunk B."/>
            <person name="Jeske O."/>
            <person name="Meyerdierks A."/>
            <person name="Storesund J.E."/>
            <person name="Kallscheuer N."/>
            <person name="Luecker S."/>
            <person name="Lage O.M."/>
            <person name="Pohl T."/>
            <person name="Merkel B.J."/>
            <person name="Hornburger P."/>
            <person name="Mueller R.-W."/>
            <person name="Bruemmer F."/>
            <person name="Labrenz M."/>
            <person name="Spormann A.M."/>
            <person name="Op Den Camp H."/>
            <person name="Overmann J."/>
            <person name="Amann R."/>
            <person name="Jetten M.S.M."/>
            <person name="Mascher T."/>
            <person name="Medema M.H."/>
            <person name="Devos D.P."/>
            <person name="Kaster A.-K."/>
            <person name="Ovreas L."/>
            <person name="Rohde M."/>
            <person name="Galperin M.Y."/>
            <person name="Jogler C."/>
        </authorList>
    </citation>
    <scope>NUCLEOTIDE SEQUENCE [LARGE SCALE GENOMIC DNA]</scope>
    <source>
        <strain evidence="1 2">Pla52n</strain>
    </source>
</reference>
<comment type="caution">
    <text evidence="1">The sequence shown here is derived from an EMBL/GenBank/DDBJ whole genome shotgun (WGS) entry which is preliminary data.</text>
</comment>
<dbReference type="RefSeq" id="WP_146519587.1">
    <property type="nucleotide sequence ID" value="NZ_CP151726.1"/>
</dbReference>
<dbReference type="AlphaFoldDB" id="A0A5C6B320"/>
<dbReference type="EMBL" id="SJPN01000002">
    <property type="protein sequence ID" value="TWU06523.1"/>
    <property type="molecule type" value="Genomic_DNA"/>
</dbReference>
<name>A0A5C6B320_9BACT</name>
<sequence length="79" mass="8750">MDNFWGRLKQSIANRQSHLGAFLVRQITSLNQSLLHHSLKLVAGKHSIKVSEASESADRSVKIIVTKLNAIQCIPSQTV</sequence>
<keyword evidence="2" id="KW-1185">Reference proteome</keyword>
<accession>A0A5C6B320</accession>
<organism evidence="1 2">
    <name type="scientific">Stieleria varia</name>
    <dbReference type="NCBI Taxonomy" id="2528005"/>
    <lineage>
        <taxon>Bacteria</taxon>
        <taxon>Pseudomonadati</taxon>
        <taxon>Planctomycetota</taxon>
        <taxon>Planctomycetia</taxon>
        <taxon>Pirellulales</taxon>
        <taxon>Pirellulaceae</taxon>
        <taxon>Stieleria</taxon>
    </lineage>
</organism>